<proteinExistence type="predicted"/>
<keyword evidence="2" id="KW-1185">Reference proteome</keyword>
<dbReference type="Proteomes" id="UP000070544">
    <property type="component" value="Unassembled WGS sequence"/>
</dbReference>
<organism evidence="1 2">
    <name type="scientific">Gonapodya prolifera (strain JEL478)</name>
    <name type="common">Monoblepharis prolifera</name>
    <dbReference type="NCBI Taxonomy" id="1344416"/>
    <lineage>
        <taxon>Eukaryota</taxon>
        <taxon>Fungi</taxon>
        <taxon>Fungi incertae sedis</taxon>
        <taxon>Chytridiomycota</taxon>
        <taxon>Chytridiomycota incertae sedis</taxon>
        <taxon>Monoblepharidomycetes</taxon>
        <taxon>Monoblepharidales</taxon>
        <taxon>Gonapodyaceae</taxon>
        <taxon>Gonapodya</taxon>
    </lineage>
</organism>
<dbReference type="OrthoDB" id="2184152at2759"/>
<gene>
    <name evidence="1" type="ORF">M427DRAFT_61297</name>
</gene>
<sequence length="244" mass="27494">MCKDCGSTSLTHTFQQDSWRIQLLRKAAVHSDRAQGLRRGRAWFVPTFCGNTWPPCRFLCSREKPPSPLLLSSRFGQRFVLPTPPNQCAAFSASLFSGRMSTFQSMGGYERFIGLLASWVLPLSDVGPSSQTLVAGNFRRVVLDKTAVTTWTVARLLLQRELVSQSISGCRKVLFHVLAELLELREPQPNYMGPLPPVESTELRLCVLQPECTNYSPEELPEFDARIPLLTAQRMQRLTCFQIS</sequence>
<protein>
    <submittedName>
        <fullName evidence="1">Uncharacterized protein</fullName>
    </submittedName>
</protein>
<reference evidence="1 2" key="1">
    <citation type="journal article" date="2015" name="Genome Biol. Evol.">
        <title>Phylogenomic analyses indicate that early fungi evolved digesting cell walls of algal ancestors of land plants.</title>
        <authorList>
            <person name="Chang Y."/>
            <person name="Wang S."/>
            <person name="Sekimoto S."/>
            <person name="Aerts A.L."/>
            <person name="Choi C."/>
            <person name="Clum A."/>
            <person name="LaButti K.M."/>
            <person name="Lindquist E.A."/>
            <person name="Yee Ngan C."/>
            <person name="Ohm R.A."/>
            <person name="Salamov A.A."/>
            <person name="Grigoriev I.V."/>
            <person name="Spatafora J.W."/>
            <person name="Berbee M.L."/>
        </authorList>
    </citation>
    <scope>NUCLEOTIDE SEQUENCE [LARGE SCALE GENOMIC DNA]</scope>
    <source>
        <strain evidence="1 2">JEL478</strain>
    </source>
</reference>
<evidence type="ECO:0000313" key="1">
    <source>
        <dbReference type="EMBL" id="KXS10932.1"/>
    </source>
</evidence>
<evidence type="ECO:0000313" key="2">
    <source>
        <dbReference type="Proteomes" id="UP000070544"/>
    </source>
</evidence>
<accession>A0A139A2E3</accession>
<dbReference type="AlphaFoldDB" id="A0A139A2E3"/>
<dbReference type="EMBL" id="KQ965811">
    <property type="protein sequence ID" value="KXS10932.1"/>
    <property type="molecule type" value="Genomic_DNA"/>
</dbReference>
<name>A0A139A2E3_GONPJ</name>